<evidence type="ECO:0000313" key="2">
    <source>
        <dbReference type="Proteomes" id="UP001269081"/>
    </source>
</evidence>
<gene>
    <name evidence="1" type="ORF">J2W48_002583</name>
</gene>
<reference evidence="1 2" key="1">
    <citation type="submission" date="2023-07" db="EMBL/GenBank/DDBJ databases">
        <title>Sorghum-associated microbial communities from plants grown in Nebraska, USA.</title>
        <authorList>
            <person name="Schachtman D."/>
        </authorList>
    </citation>
    <scope>NUCLEOTIDE SEQUENCE [LARGE SCALE GENOMIC DNA]</scope>
    <source>
        <strain evidence="1 2">4129</strain>
    </source>
</reference>
<dbReference type="InterPro" id="IPR038765">
    <property type="entry name" value="Papain-like_cys_pep_sf"/>
</dbReference>
<evidence type="ECO:0000313" key="1">
    <source>
        <dbReference type="EMBL" id="MDR7210633.1"/>
    </source>
</evidence>
<dbReference type="SUPFAM" id="SSF54001">
    <property type="entry name" value="Cysteine proteinases"/>
    <property type="match status" value="1"/>
</dbReference>
<dbReference type="EMBL" id="JAVDWQ010000008">
    <property type="protein sequence ID" value="MDR7210633.1"/>
    <property type="molecule type" value="Genomic_DNA"/>
</dbReference>
<dbReference type="RefSeq" id="WP_310281881.1">
    <property type="nucleotide sequence ID" value="NZ_JAVDWQ010000008.1"/>
</dbReference>
<proteinExistence type="predicted"/>
<dbReference type="Proteomes" id="UP001269081">
    <property type="component" value="Unassembled WGS sequence"/>
</dbReference>
<dbReference type="Gene3D" id="3.90.1720.10">
    <property type="entry name" value="endopeptidase domain like (from Nostoc punctiforme)"/>
    <property type="match status" value="1"/>
</dbReference>
<protein>
    <submittedName>
        <fullName evidence="1">Cell wall-associated NlpC family hydrolase</fullName>
    </submittedName>
</protein>
<organism evidence="1 2">
    <name type="scientific">Flavobacterium piscis</name>
    <dbReference type="NCBI Taxonomy" id="1114874"/>
    <lineage>
        <taxon>Bacteria</taxon>
        <taxon>Pseudomonadati</taxon>
        <taxon>Bacteroidota</taxon>
        <taxon>Flavobacteriia</taxon>
        <taxon>Flavobacteriales</taxon>
        <taxon>Flavobacteriaceae</taxon>
        <taxon>Flavobacterium</taxon>
    </lineage>
</organism>
<keyword evidence="2" id="KW-1185">Reference proteome</keyword>
<comment type="caution">
    <text evidence="1">The sequence shown here is derived from an EMBL/GenBank/DDBJ whole genome shotgun (WGS) entry which is preliminary data.</text>
</comment>
<keyword evidence="1" id="KW-0378">Hydrolase</keyword>
<name>A0ABU1Y976_9FLAO</name>
<sequence length="75" mass="8277">MTLASDDFKIGDILVFYGYKDKTVIGHLGIICEANGMESKFIHASSGKAGSVTISELDSEHYSKRFYKCITVLPK</sequence>
<dbReference type="GO" id="GO:0016787">
    <property type="term" value="F:hydrolase activity"/>
    <property type="evidence" value="ECO:0007669"/>
    <property type="project" value="UniProtKB-KW"/>
</dbReference>
<accession>A0ABU1Y976</accession>